<feature type="transmembrane region" description="Helical" evidence="2">
    <location>
        <begin position="120"/>
        <end position="141"/>
    </location>
</feature>
<dbReference type="RefSeq" id="WP_209209856.1">
    <property type="nucleotide sequence ID" value="NZ_JAFFZM010000003.1"/>
</dbReference>
<feature type="transmembrane region" description="Helical" evidence="2">
    <location>
        <begin position="93"/>
        <end position="113"/>
    </location>
</feature>
<accession>A0ABS3XS05</accession>
<evidence type="ECO:0000256" key="2">
    <source>
        <dbReference type="SAM" id="Phobius"/>
    </source>
</evidence>
<dbReference type="EMBL" id="JAFFZM010000003">
    <property type="protein sequence ID" value="MBO8198091.1"/>
    <property type="molecule type" value="Genomic_DNA"/>
</dbReference>
<gene>
    <name evidence="3" type="ORF">JW613_07205</name>
</gene>
<dbReference type="Proteomes" id="UP000721954">
    <property type="component" value="Unassembled WGS sequence"/>
</dbReference>
<evidence type="ECO:0000313" key="4">
    <source>
        <dbReference type="Proteomes" id="UP000721954"/>
    </source>
</evidence>
<feature type="region of interest" description="Disordered" evidence="1">
    <location>
        <begin position="1"/>
        <end position="47"/>
    </location>
</feature>
<keyword evidence="2" id="KW-1133">Transmembrane helix</keyword>
<comment type="caution">
    <text evidence="3">The sequence shown here is derived from an EMBL/GenBank/DDBJ whole genome shotgun (WGS) entry which is preliminary data.</text>
</comment>
<organism evidence="3 4">
    <name type="scientific">Streptomyces smyrnaeus</name>
    <dbReference type="NCBI Taxonomy" id="1387713"/>
    <lineage>
        <taxon>Bacteria</taxon>
        <taxon>Bacillati</taxon>
        <taxon>Actinomycetota</taxon>
        <taxon>Actinomycetes</taxon>
        <taxon>Kitasatosporales</taxon>
        <taxon>Streptomycetaceae</taxon>
        <taxon>Streptomyces</taxon>
    </lineage>
</organism>
<keyword evidence="4" id="KW-1185">Reference proteome</keyword>
<feature type="transmembrane region" description="Helical" evidence="2">
    <location>
        <begin position="147"/>
        <end position="167"/>
    </location>
</feature>
<protein>
    <recommendedName>
        <fullName evidence="5">Integral membrane protein</fullName>
    </recommendedName>
</protein>
<keyword evidence="2" id="KW-0812">Transmembrane</keyword>
<evidence type="ECO:0000313" key="3">
    <source>
        <dbReference type="EMBL" id="MBO8198091.1"/>
    </source>
</evidence>
<sequence length="177" mass="18519">MAHIPDGGLTGAPDAARGSAPGEAPPPATTAAAATATTGEDGTAAAPPPTVRGWPVVALRTVATLFFLLLLIQPVLAGMFISGDVDLLKLHEANSFVISITSWFQVLAAVLVWRPGRGPLWPIGATVLLSFTVVMQDGWGYARELDLHIPVGVFMVAASTALLHWAYGYRPGRGRRG</sequence>
<feature type="compositionally biased region" description="Low complexity" evidence="1">
    <location>
        <begin position="29"/>
        <end position="45"/>
    </location>
</feature>
<evidence type="ECO:0000256" key="1">
    <source>
        <dbReference type="SAM" id="MobiDB-lite"/>
    </source>
</evidence>
<evidence type="ECO:0008006" key="5">
    <source>
        <dbReference type="Google" id="ProtNLM"/>
    </source>
</evidence>
<keyword evidence="2" id="KW-0472">Membrane</keyword>
<feature type="transmembrane region" description="Helical" evidence="2">
    <location>
        <begin position="62"/>
        <end position="81"/>
    </location>
</feature>
<dbReference type="GeneID" id="96258390"/>
<name>A0ABS3XS05_9ACTN</name>
<reference evidence="3 4" key="1">
    <citation type="submission" date="2021-02" db="EMBL/GenBank/DDBJ databases">
        <title>Streptomyces spirodelae sp. nov., isolated from duckweed.</title>
        <authorList>
            <person name="Saimee Y."/>
            <person name="Duangmal K."/>
        </authorList>
    </citation>
    <scope>NUCLEOTIDE SEQUENCE [LARGE SCALE GENOMIC DNA]</scope>
    <source>
        <strain evidence="3 4">DSM 42105</strain>
    </source>
</reference>
<proteinExistence type="predicted"/>